<dbReference type="InterPro" id="IPR032675">
    <property type="entry name" value="LRR_dom_sf"/>
</dbReference>
<feature type="compositionally biased region" description="Polar residues" evidence="19">
    <location>
        <begin position="285"/>
        <end position="295"/>
    </location>
</feature>
<evidence type="ECO:0000256" key="14">
    <source>
        <dbReference type="ARBA" id="ARBA00023136"/>
    </source>
</evidence>
<dbReference type="Pfam" id="PF08263">
    <property type="entry name" value="LRRNT_2"/>
    <property type="match status" value="1"/>
</dbReference>
<evidence type="ECO:0000256" key="9">
    <source>
        <dbReference type="ARBA" id="ARBA00022737"/>
    </source>
</evidence>
<evidence type="ECO:0000256" key="16">
    <source>
        <dbReference type="ARBA" id="ARBA00023180"/>
    </source>
</evidence>
<keyword evidence="4" id="KW-0597">Phosphoprotein</keyword>
<dbReference type="InterPro" id="IPR013210">
    <property type="entry name" value="LRR_N_plant-typ"/>
</dbReference>
<keyword evidence="6" id="KW-0808">Transferase</keyword>
<dbReference type="FunFam" id="3.30.200.20:FF:000307">
    <property type="entry name" value="pollen receptor-like kinase 1"/>
    <property type="match status" value="1"/>
</dbReference>
<name>A0AAV5KA30_9ROSI</name>
<sequence length="649" mass="71452">MASSFLLSAILLLLFQLPLSTSITEAETLLTFKSSISNNTALSSWDIKNPPCKGNSANWVGVLCIQDSVWGLQLENMGFTGTLNVSSLTNLPNLRTISFMNNRFDGPIPEIKKIPALKSVFLSRNRLSGEIPADSFTGMVWLKKLYLSQNQFTGAIPASLVSLPKLMEARLDGNHFEGLIPVFKTQNLVTFNVSDNALLGPIPSGLNKMPITMFQGNKGLCGQPLGPCNSPTALLPSPNDSSIVNGVRNTSKHTARSILIILILCVVALVAILAVMFALRRRSSRPNSVESPQSNLEKKTGIKEDQSSHGGSSHHSSAGRKGEVPKLSFVRDDREKFELPDLLKASAEILGSGCFGASYKAAPTTGSAMVVKRFKKMNNVGREEFHEHMRRIGRLNHPNLLPLVAYYYRKEEKLLVTDFVHNGSLAVHLHGHQSLGQPSLDWPTRLKIVKGVTAGLAYLYKELPSLIAPHGHLKSSNVLLNESYEPLLSDYGLIPVINQESAQELMVAYKSPEYFQNGRVTKKTDVWGLGILILEILTGKFPANFLKEGQGDEEDLAMLVSSIVKEGRVEEVFDKEMEMEKNSIGEMVRLLKIGLSCCENLENRLELKEAVEKIEELKEKDDHDDDHSSIISDGEKKSSRGLSDDSTMS</sequence>
<evidence type="ECO:0000256" key="20">
    <source>
        <dbReference type="SAM" id="Phobius"/>
    </source>
</evidence>
<gene>
    <name evidence="23" type="ORF">SLEP1_g30583</name>
</gene>
<keyword evidence="24" id="KW-1185">Reference proteome</keyword>
<comment type="catalytic activity">
    <reaction evidence="17">
        <text>L-threonyl-[protein] + ATP = O-phospho-L-threonyl-[protein] + ADP + H(+)</text>
        <dbReference type="Rhea" id="RHEA:46608"/>
        <dbReference type="Rhea" id="RHEA-COMP:11060"/>
        <dbReference type="Rhea" id="RHEA-COMP:11605"/>
        <dbReference type="ChEBI" id="CHEBI:15378"/>
        <dbReference type="ChEBI" id="CHEBI:30013"/>
        <dbReference type="ChEBI" id="CHEBI:30616"/>
        <dbReference type="ChEBI" id="CHEBI:61977"/>
        <dbReference type="ChEBI" id="CHEBI:456216"/>
        <dbReference type="EC" id="2.7.11.1"/>
    </reaction>
</comment>
<evidence type="ECO:0000256" key="5">
    <source>
        <dbReference type="ARBA" id="ARBA00022614"/>
    </source>
</evidence>
<keyword evidence="10" id="KW-0547">Nucleotide-binding</keyword>
<accession>A0AAV5KA30</accession>
<dbReference type="Proteomes" id="UP001054252">
    <property type="component" value="Unassembled WGS sequence"/>
</dbReference>
<dbReference type="FunFam" id="1.10.510.10:FF:000480">
    <property type="entry name" value="Pollen receptor-like kinase 1"/>
    <property type="match status" value="1"/>
</dbReference>
<keyword evidence="9" id="KW-0677">Repeat</keyword>
<comment type="subcellular location">
    <subcellularLocation>
        <location evidence="1">Membrane</location>
        <topology evidence="1">Single-pass membrane protein</topology>
    </subcellularLocation>
</comment>
<keyword evidence="16" id="KW-0325">Glycoprotein</keyword>
<evidence type="ECO:0000313" key="23">
    <source>
        <dbReference type="EMBL" id="GKV20460.1"/>
    </source>
</evidence>
<evidence type="ECO:0000313" key="24">
    <source>
        <dbReference type="Proteomes" id="UP001054252"/>
    </source>
</evidence>
<keyword evidence="11" id="KW-0418">Kinase</keyword>
<dbReference type="SUPFAM" id="SSF52058">
    <property type="entry name" value="L domain-like"/>
    <property type="match status" value="1"/>
</dbReference>
<dbReference type="InterPro" id="IPR001245">
    <property type="entry name" value="Ser-Thr/Tyr_kinase_cat_dom"/>
</dbReference>
<dbReference type="PANTHER" id="PTHR48007:SF64">
    <property type="entry name" value="POLLEN RECEPTOR-LIKE KINASE 1"/>
    <property type="match status" value="1"/>
</dbReference>
<proteinExistence type="inferred from homology"/>
<dbReference type="InterPro" id="IPR001611">
    <property type="entry name" value="Leu-rich_rpt"/>
</dbReference>
<evidence type="ECO:0000256" key="10">
    <source>
        <dbReference type="ARBA" id="ARBA00022741"/>
    </source>
</evidence>
<evidence type="ECO:0000256" key="19">
    <source>
        <dbReference type="SAM" id="MobiDB-lite"/>
    </source>
</evidence>
<feature type="compositionally biased region" description="Basic and acidic residues" evidence="19">
    <location>
        <begin position="296"/>
        <end position="307"/>
    </location>
</feature>
<evidence type="ECO:0000259" key="22">
    <source>
        <dbReference type="PROSITE" id="PS50011"/>
    </source>
</evidence>
<dbReference type="InterPro" id="IPR011009">
    <property type="entry name" value="Kinase-like_dom_sf"/>
</dbReference>
<protein>
    <recommendedName>
        <fullName evidence="3">non-specific serine/threonine protein kinase</fullName>
        <ecNumber evidence="3">2.7.11.1</ecNumber>
    </recommendedName>
</protein>
<feature type="domain" description="Protein kinase" evidence="22">
    <location>
        <begin position="344"/>
        <end position="630"/>
    </location>
</feature>
<dbReference type="InterPro" id="IPR000719">
    <property type="entry name" value="Prot_kinase_dom"/>
</dbReference>
<evidence type="ECO:0000256" key="21">
    <source>
        <dbReference type="SAM" id="SignalP"/>
    </source>
</evidence>
<evidence type="ECO:0000256" key="13">
    <source>
        <dbReference type="ARBA" id="ARBA00022989"/>
    </source>
</evidence>
<comment type="catalytic activity">
    <reaction evidence="18">
        <text>L-seryl-[protein] + ATP = O-phospho-L-seryl-[protein] + ADP + H(+)</text>
        <dbReference type="Rhea" id="RHEA:17989"/>
        <dbReference type="Rhea" id="RHEA-COMP:9863"/>
        <dbReference type="Rhea" id="RHEA-COMP:11604"/>
        <dbReference type="ChEBI" id="CHEBI:15378"/>
        <dbReference type="ChEBI" id="CHEBI:29999"/>
        <dbReference type="ChEBI" id="CHEBI:30616"/>
        <dbReference type="ChEBI" id="CHEBI:83421"/>
        <dbReference type="ChEBI" id="CHEBI:456216"/>
        <dbReference type="EC" id="2.7.11.1"/>
    </reaction>
</comment>
<keyword evidence="7 20" id="KW-0812">Transmembrane</keyword>
<dbReference type="PROSITE" id="PS50011">
    <property type="entry name" value="PROTEIN_KINASE_DOM"/>
    <property type="match status" value="1"/>
</dbReference>
<dbReference type="Pfam" id="PF07714">
    <property type="entry name" value="PK_Tyr_Ser-Thr"/>
    <property type="match status" value="1"/>
</dbReference>
<feature type="transmembrane region" description="Helical" evidence="20">
    <location>
        <begin position="258"/>
        <end position="279"/>
    </location>
</feature>
<evidence type="ECO:0000256" key="18">
    <source>
        <dbReference type="ARBA" id="ARBA00048679"/>
    </source>
</evidence>
<feature type="compositionally biased region" description="Basic and acidic residues" evidence="19">
    <location>
        <begin position="617"/>
        <end position="638"/>
    </location>
</feature>
<dbReference type="GO" id="GO:0016020">
    <property type="term" value="C:membrane"/>
    <property type="evidence" value="ECO:0007669"/>
    <property type="project" value="UniProtKB-SubCell"/>
</dbReference>
<keyword evidence="13 20" id="KW-1133">Transmembrane helix</keyword>
<evidence type="ECO:0000256" key="7">
    <source>
        <dbReference type="ARBA" id="ARBA00022692"/>
    </source>
</evidence>
<dbReference type="Gene3D" id="3.80.10.10">
    <property type="entry name" value="Ribonuclease Inhibitor"/>
    <property type="match status" value="1"/>
</dbReference>
<evidence type="ECO:0000256" key="1">
    <source>
        <dbReference type="ARBA" id="ARBA00004167"/>
    </source>
</evidence>
<feature type="chain" id="PRO_5043865171" description="non-specific serine/threonine protein kinase" evidence="21">
    <location>
        <begin position="23"/>
        <end position="649"/>
    </location>
</feature>
<evidence type="ECO:0000256" key="4">
    <source>
        <dbReference type="ARBA" id="ARBA00022553"/>
    </source>
</evidence>
<evidence type="ECO:0000256" key="15">
    <source>
        <dbReference type="ARBA" id="ARBA00023170"/>
    </source>
</evidence>
<dbReference type="Gene3D" id="3.30.200.20">
    <property type="entry name" value="Phosphorylase Kinase, domain 1"/>
    <property type="match status" value="1"/>
</dbReference>
<dbReference type="Gene3D" id="1.10.510.10">
    <property type="entry name" value="Transferase(Phosphotransferase) domain 1"/>
    <property type="match status" value="1"/>
</dbReference>
<evidence type="ECO:0000256" key="11">
    <source>
        <dbReference type="ARBA" id="ARBA00022777"/>
    </source>
</evidence>
<feature type="region of interest" description="Disordered" evidence="19">
    <location>
        <begin position="617"/>
        <end position="649"/>
    </location>
</feature>
<organism evidence="23 24">
    <name type="scientific">Rubroshorea leprosula</name>
    <dbReference type="NCBI Taxonomy" id="152421"/>
    <lineage>
        <taxon>Eukaryota</taxon>
        <taxon>Viridiplantae</taxon>
        <taxon>Streptophyta</taxon>
        <taxon>Embryophyta</taxon>
        <taxon>Tracheophyta</taxon>
        <taxon>Spermatophyta</taxon>
        <taxon>Magnoliopsida</taxon>
        <taxon>eudicotyledons</taxon>
        <taxon>Gunneridae</taxon>
        <taxon>Pentapetalae</taxon>
        <taxon>rosids</taxon>
        <taxon>malvids</taxon>
        <taxon>Malvales</taxon>
        <taxon>Dipterocarpaceae</taxon>
        <taxon>Rubroshorea</taxon>
    </lineage>
</organism>
<dbReference type="PANTHER" id="PTHR48007">
    <property type="entry name" value="LEUCINE-RICH REPEAT RECEPTOR-LIKE PROTEIN KINASE PXC1"/>
    <property type="match status" value="1"/>
</dbReference>
<dbReference type="GO" id="GO:0005524">
    <property type="term" value="F:ATP binding"/>
    <property type="evidence" value="ECO:0007669"/>
    <property type="project" value="UniProtKB-KW"/>
</dbReference>
<evidence type="ECO:0000256" key="6">
    <source>
        <dbReference type="ARBA" id="ARBA00022679"/>
    </source>
</evidence>
<evidence type="ECO:0000256" key="8">
    <source>
        <dbReference type="ARBA" id="ARBA00022729"/>
    </source>
</evidence>
<evidence type="ECO:0000256" key="2">
    <source>
        <dbReference type="ARBA" id="ARBA00008684"/>
    </source>
</evidence>
<dbReference type="Pfam" id="PF13855">
    <property type="entry name" value="LRR_8"/>
    <property type="match status" value="1"/>
</dbReference>
<comment type="caution">
    <text evidence="23">The sequence shown here is derived from an EMBL/GenBank/DDBJ whole genome shotgun (WGS) entry which is preliminary data.</text>
</comment>
<feature type="region of interest" description="Disordered" evidence="19">
    <location>
        <begin position="284"/>
        <end position="325"/>
    </location>
</feature>
<dbReference type="EC" id="2.7.11.1" evidence="3"/>
<keyword evidence="15" id="KW-0675">Receptor</keyword>
<keyword evidence="14 20" id="KW-0472">Membrane</keyword>
<feature type="compositionally biased region" description="Polar residues" evidence="19">
    <location>
        <begin position="640"/>
        <end position="649"/>
    </location>
</feature>
<keyword evidence="5" id="KW-0433">Leucine-rich repeat</keyword>
<reference evidence="23 24" key="1">
    <citation type="journal article" date="2021" name="Commun. Biol.">
        <title>The genome of Shorea leprosula (Dipterocarpaceae) highlights the ecological relevance of drought in aseasonal tropical rainforests.</title>
        <authorList>
            <person name="Ng K.K.S."/>
            <person name="Kobayashi M.J."/>
            <person name="Fawcett J.A."/>
            <person name="Hatakeyama M."/>
            <person name="Paape T."/>
            <person name="Ng C.H."/>
            <person name="Ang C.C."/>
            <person name="Tnah L.H."/>
            <person name="Lee C.T."/>
            <person name="Nishiyama T."/>
            <person name="Sese J."/>
            <person name="O'Brien M.J."/>
            <person name="Copetti D."/>
            <person name="Mohd Noor M.I."/>
            <person name="Ong R.C."/>
            <person name="Putra M."/>
            <person name="Sireger I.Z."/>
            <person name="Indrioko S."/>
            <person name="Kosugi Y."/>
            <person name="Izuno A."/>
            <person name="Isagi Y."/>
            <person name="Lee S.L."/>
            <person name="Shimizu K.K."/>
        </authorList>
    </citation>
    <scope>NUCLEOTIDE SEQUENCE [LARGE SCALE GENOMIC DNA]</scope>
    <source>
        <strain evidence="23">214</strain>
    </source>
</reference>
<dbReference type="AlphaFoldDB" id="A0AAV5KA30"/>
<comment type="similarity">
    <text evidence="2">Belongs to the protein kinase superfamily. Ser/Thr protein kinase family.</text>
</comment>
<evidence type="ECO:0000256" key="12">
    <source>
        <dbReference type="ARBA" id="ARBA00022840"/>
    </source>
</evidence>
<dbReference type="InterPro" id="IPR046959">
    <property type="entry name" value="PRK1-6/SRF4-like"/>
</dbReference>
<dbReference type="SUPFAM" id="SSF56112">
    <property type="entry name" value="Protein kinase-like (PK-like)"/>
    <property type="match status" value="1"/>
</dbReference>
<dbReference type="GO" id="GO:0004674">
    <property type="term" value="F:protein serine/threonine kinase activity"/>
    <property type="evidence" value="ECO:0007669"/>
    <property type="project" value="UniProtKB-EC"/>
</dbReference>
<dbReference type="EMBL" id="BPVZ01000055">
    <property type="protein sequence ID" value="GKV20460.1"/>
    <property type="molecule type" value="Genomic_DNA"/>
</dbReference>
<keyword evidence="12" id="KW-0067">ATP-binding</keyword>
<evidence type="ECO:0000256" key="3">
    <source>
        <dbReference type="ARBA" id="ARBA00012513"/>
    </source>
</evidence>
<dbReference type="FunFam" id="3.80.10.10:FF:000400">
    <property type="entry name" value="Nuclear pore complex protein NUP107"/>
    <property type="match status" value="1"/>
</dbReference>
<evidence type="ECO:0000256" key="17">
    <source>
        <dbReference type="ARBA" id="ARBA00047899"/>
    </source>
</evidence>
<keyword evidence="8 21" id="KW-0732">Signal</keyword>
<feature type="signal peptide" evidence="21">
    <location>
        <begin position="1"/>
        <end position="22"/>
    </location>
</feature>